<proteinExistence type="predicted"/>
<accession>A0A849C1Y4</accession>
<organism evidence="1 2">
    <name type="scientific">Nocardia uniformis</name>
    <dbReference type="NCBI Taxonomy" id="53432"/>
    <lineage>
        <taxon>Bacteria</taxon>
        <taxon>Bacillati</taxon>
        <taxon>Actinomycetota</taxon>
        <taxon>Actinomycetes</taxon>
        <taxon>Mycobacteriales</taxon>
        <taxon>Nocardiaceae</taxon>
        <taxon>Nocardia</taxon>
    </lineage>
</organism>
<keyword evidence="2" id="KW-1185">Reference proteome</keyword>
<evidence type="ECO:0000313" key="2">
    <source>
        <dbReference type="Proteomes" id="UP000586827"/>
    </source>
</evidence>
<dbReference type="RefSeq" id="WP_067519689.1">
    <property type="nucleotide sequence ID" value="NZ_JABELX010000006.1"/>
</dbReference>
<evidence type="ECO:0000313" key="1">
    <source>
        <dbReference type="EMBL" id="NNH71708.1"/>
    </source>
</evidence>
<dbReference type="InterPro" id="IPR032407">
    <property type="entry name" value="MHB"/>
</dbReference>
<name>A0A849C1Y4_9NOCA</name>
<comment type="caution">
    <text evidence="1">The sequence shown here is derived from an EMBL/GenBank/DDBJ whole genome shotgun (WGS) entry which is preliminary data.</text>
</comment>
<dbReference type="Gene3D" id="1.20.20.20">
    <property type="entry name" value="Haemophore, haem-binding domain"/>
    <property type="match status" value="1"/>
</dbReference>
<protein>
    <submittedName>
        <fullName evidence="1">Hemophore-related protein</fullName>
    </submittedName>
</protein>
<dbReference type="Proteomes" id="UP000586827">
    <property type="component" value="Unassembled WGS sequence"/>
</dbReference>
<gene>
    <name evidence="1" type="ORF">HLB23_17880</name>
</gene>
<sequence>MSSLRIRPRRSAFAAGTLGTLAAVSVWLYPATASAGPVDMVAPLLTSTCSFAQVDAALHDKAPALAQFLDQNPGTKAELQAKFDQPIEQRQAEVDAYLRDNPEAAEQAANDPRAGGIAASIQAVADSCHNY</sequence>
<dbReference type="EMBL" id="JABELX010000006">
    <property type="protein sequence ID" value="NNH71708.1"/>
    <property type="molecule type" value="Genomic_DNA"/>
</dbReference>
<dbReference type="NCBIfam" id="TIGR04529">
    <property type="entry name" value="MTB_hemophore"/>
    <property type="match status" value="1"/>
</dbReference>
<reference evidence="1 2" key="1">
    <citation type="submission" date="2020-05" db="EMBL/GenBank/DDBJ databases">
        <title>MicrobeNet Type strains.</title>
        <authorList>
            <person name="Nicholson A.C."/>
        </authorList>
    </citation>
    <scope>NUCLEOTIDE SEQUENCE [LARGE SCALE GENOMIC DNA]</scope>
    <source>
        <strain evidence="1 2">JCM 3224</strain>
    </source>
</reference>
<dbReference type="InterPro" id="IPR038378">
    <property type="entry name" value="MHB_sf"/>
</dbReference>
<dbReference type="GO" id="GO:0020037">
    <property type="term" value="F:heme binding"/>
    <property type="evidence" value="ECO:0007669"/>
    <property type="project" value="InterPro"/>
</dbReference>
<dbReference type="AlphaFoldDB" id="A0A849C1Y4"/>